<accession>A0A811V6M3</accession>
<organism evidence="1 2">
    <name type="scientific">Ceratitis capitata</name>
    <name type="common">Mediterranean fruit fly</name>
    <name type="synonym">Tephritis capitata</name>
    <dbReference type="NCBI Taxonomy" id="7213"/>
    <lineage>
        <taxon>Eukaryota</taxon>
        <taxon>Metazoa</taxon>
        <taxon>Ecdysozoa</taxon>
        <taxon>Arthropoda</taxon>
        <taxon>Hexapoda</taxon>
        <taxon>Insecta</taxon>
        <taxon>Pterygota</taxon>
        <taxon>Neoptera</taxon>
        <taxon>Endopterygota</taxon>
        <taxon>Diptera</taxon>
        <taxon>Brachycera</taxon>
        <taxon>Muscomorpha</taxon>
        <taxon>Tephritoidea</taxon>
        <taxon>Tephritidae</taxon>
        <taxon>Ceratitis</taxon>
        <taxon>Ceratitis</taxon>
    </lineage>
</organism>
<comment type="caution">
    <text evidence="1">The sequence shown here is derived from an EMBL/GenBank/DDBJ whole genome shotgun (WGS) entry which is preliminary data.</text>
</comment>
<dbReference type="Proteomes" id="UP000606786">
    <property type="component" value="Unassembled WGS sequence"/>
</dbReference>
<proteinExistence type="predicted"/>
<name>A0A811V6M3_CERCA</name>
<feature type="non-terminal residue" evidence="1">
    <location>
        <position position="1"/>
    </location>
</feature>
<gene>
    <name evidence="1" type="ORF">CCAP1982_LOCUS14504</name>
</gene>
<protein>
    <submittedName>
        <fullName evidence="1">(Mediterranean fruit fly) hypothetical protein</fullName>
    </submittedName>
</protein>
<dbReference type="AlphaFoldDB" id="A0A811V6M3"/>
<sequence>VCFGFICAEIEKVKSQIRRIQHTRLNRFIVDQILKLLMMDGKTFVEIAETLTSIGTI</sequence>
<evidence type="ECO:0000313" key="1">
    <source>
        <dbReference type="EMBL" id="CAD7006178.1"/>
    </source>
</evidence>
<keyword evidence="2" id="KW-1185">Reference proteome</keyword>
<dbReference type="EMBL" id="CAJHJT010000034">
    <property type="protein sequence ID" value="CAD7006178.1"/>
    <property type="molecule type" value="Genomic_DNA"/>
</dbReference>
<reference evidence="1" key="1">
    <citation type="submission" date="2020-11" db="EMBL/GenBank/DDBJ databases">
        <authorList>
            <person name="Whitehead M."/>
        </authorList>
    </citation>
    <scope>NUCLEOTIDE SEQUENCE</scope>
    <source>
        <strain evidence="1">EGII</strain>
    </source>
</reference>
<evidence type="ECO:0000313" key="2">
    <source>
        <dbReference type="Proteomes" id="UP000606786"/>
    </source>
</evidence>